<proteinExistence type="predicted"/>
<accession>A0A699K6X5</accession>
<organism evidence="1">
    <name type="scientific">Tanacetum cinerariifolium</name>
    <name type="common">Dalmatian daisy</name>
    <name type="synonym">Chrysanthemum cinerariifolium</name>
    <dbReference type="NCBI Taxonomy" id="118510"/>
    <lineage>
        <taxon>Eukaryota</taxon>
        <taxon>Viridiplantae</taxon>
        <taxon>Streptophyta</taxon>
        <taxon>Embryophyta</taxon>
        <taxon>Tracheophyta</taxon>
        <taxon>Spermatophyta</taxon>
        <taxon>Magnoliopsida</taxon>
        <taxon>eudicotyledons</taxon>
        <taxon>Gunneridae</taxon>
        <taxon>Pentapetalae</taxon>
        <taxon>asterids</taxon>
        <taxon>campanulids</taxon>
        <taxon>Asterales</taxon>
        <taxon>Asteraceae</taxon>
        <taxon>Asteroideae</taxon>
        <taxon>Anthemideae</taxon>
        <taxon>Anthemidinae</taxon>
        <taxon>Tanacetum</taxon>
    </lineage>
</organism>
<comment type="caution">
    <text evidence="1">The sequence shown here is derived from an EMBL/GenBank/DDBJ whole genome shotgun (WGS) entry which is preliminary data.</text>
</comment>
<dbReference type="AlphaFoldDB" id="A0A699K6X5"/>
<name>A0A699K6X5_TANCI</name>
<feature type="non-terminal residue" evidence="1">
    <location>
        <position position="1"/>
    </location>
</feature>
<evidence type="ECO:0000313" key="1">
    <source>
        <dbReference type="EMBL" id="GFA78103.1"/>
    </source>
</evidence>
<gene>
    <name evidence="1" type="ORF">Tci_650075</name>
</gene>
<protein>
    <submittedName>
        <fullName evidence="1">Uncharacterized protein</fullName>
    </submittedName>
</protein>
<dbReference type="EMBL" id="BKCJ010486637">
    <property type="protein sequence ID" value="GFA78103.1"/>
    <property type="molecule type" value="Genomic_DNA"/>
</dbReference>
<sequence length="288" mass="31813">VILNGDSSLLKKSVDGVEQTYPSITAKEKLAKKNKLKARETLSMDDLYNNLKIYKAEVMGLSSTSQNTQNVAFVSSNNTSSTNDAVKTTHGVFAANFKDKASTLPNVDYLSDVVIYSVFASQSNSLQLDNKDLKQIDPDDLGEMDLKWQMAMASKHQDNRNKETTTGTVPVHKTTSNALVSQYDALGYDWSNQAKDGPTNFALMAYTFSSSSSLDTEVNDKNKTSERYHAVPHPYTRNFMPPKPDLIFADMDEYVASDLVSSVPAIAIYEAKTSESKLMTVSEPIIED</sequence>
<reference evidence="1" key="1">
    <citation type="journal article" date="2019" name="Sci. Rep.">
        <title>Draft genome of Tanacetum cinerariifolium, the natural source of mosquito coil.</title>
        <authorList>
            <person name="Yamashiro T."/>
            <person name="Shiraishi A."/>
            <person name="Satake H."/>
            <person name="Nakayama K."/>
        </authorList>
    </citation>
    <scope>NUCLEOTIDE SEQUENCE</scope>
</reference>